<proteinExistence type="inferred from homology"/>
<accession>A0A1Y1IE84</accession>
<comment type="subcellular location">
    <subcellularLocation>
        <location evidence="1">Membrane</location>
        <topology evidence="1">Multi-pass membrane protein</topology>
    </subcellularLocation>
</comment>
<dbReference type="EMBL" id="DF237417">
    <property type="protein sequence ID" value="GAQ88903.1"/>
    <property type="molecule type" value="Genomic_DNA"/>
</dbReference>
<feature type="compositionally biased region" description="Basic and acidic residues" evidence="2">
    <location>
        <begin position="164"/>
        <end position="173"/>
    </location>
</feature>
<dbReference type="Pfam" id="PF03134">
    <property type="entry name" value="TB2_DP1_HVA22"/>
    <property type="match status" value="1"/>
</dbReference>
<organism evidence="3 4">
    <name type="scientific">Klebsormidium nitens</name>
    <name type="common">Green alga</name>
    <name type="synonym">Ulothrix nitens</name>
    <dbReference type="NCBI Taxonomy" id="105231"/>
    <lineage>
        <taxon>Eukaryota</taxon>
        <taxon>Viridiplantae</taxon>
        <taxon>Streptophyta</taxon>
        <taxon>Klebsormidiophyceae</taxon>
        <taxon>Klebsormidiales</taxon>
        <taxon>Klebsormidiaceae</taxon>
        <taxon>Klebsormidium</taxon>
    </lineage>
</organism>
<sequence>MIGSFITRGAIMALGYLYPAYECYKAVEKPRPDMDQLRFWSQYWVIMAVITVSERVADVFIAWIPMYCEAKLAFIVYLWYDKTKGTTYIYQQFLKPVLTQHEPEIDRRLHELKTRAGDVALEYWRLGYNYAYGKVLMLLTQGSLQPPPPPQQDYRAQPPPPPREYGRRTRDRAYPSYVVENDGSDYEVVEPNEPEPMDAADYATPTPVTRNVRQRANRQY</sequence>
<dbReference type="OrthoDB" id="434647at2759"/>
<name>A0A1Y1IE84_KLENI</name>
<dbReference type="STRING" id="105231.A0A1Y1IE84"/>
<gene>
    <name evidence="3" type="ORF">KFL_004680070</name>
</gene>
<comment type="similarity">
    <text evidence="1">Belongs to the DP1 family.</text>
</comment>
<feature type="region of interest" description="Disordered" evidence="2">
    <location>
        <begin position="145"/>
        <end position="220"/>
    </location>
</feature>
<dbReference type="AlphaFoldDB" id="A0A1Y1IE84"/>
<evidence type="ECO:0000256" key="2">
    <source>
        <dbReference type="SAM" id="MobiDB-lite"/>
    </source>
</evidence>
<dbReference type="InterPro" id="IPR004345">
    <property type="entry name" value="TB2_DP1_HVA22"/>
</dbReference>
<feature type="compositionally biased region" description="Acidic residues" evidence="2">
    <location>
        <begin position="182"/>
        <end position="198"/>
    </location>
</feature>
<dbReference type="PANTHER" id="PTHR12300:SF117">
    <property type="entry name" value="LP05237P-RELATED"/>
    <property type="match status" value="1"/>
</dbReference>
<protein>
    <recommendedName>
        <fullName evidence="1">HVA22-like protein</fullName>
    </recommendedName>
</protein>
<keyword evidence="4" id="KW-1185">Reference proteome</keyword>
<evidence type="ECO:0000313" key="3">
    <source>
        <dbReference type="EMBL" id="GAQ88903.1"/>
    </source>
</evidence>
<reference evidence="3 4" key="1">
    <citation type="journal article" date="2014" name="Nat. Commun.">
        <title>Klebsormidium flaccidum genome reveals primary factors for plant terrestrial adaptation.</title>
        <authorList>
            <person name="Hori K."/>
            <person name="Maruyama F."/>
            <person name="Fujisawa T."/>
            <person name="Togashi T."/>
            <person name="Yamamoto N."/>
            <person name="Seo M."/>
            <person name="Sato S."/>
            <person name="Yamada T."/>
            <person name="Mori H."/>
            <person name="Tajima N."/>
            <person name="Moriyama T."/>
            <person name="Ikeuchi M."/>
            <person name="Watanabe M."/>
            <person name="Wada H."/>
            <person name="Kobayashi K."/>
            <person name="Saito M."/>
            <person name="Masuda T."/>
            <person name="Sasaki-Sekimoto Y."/>
            <person name="Mashiguchi K."/>
            <person name="Awai K."/>
            <person name="Shimojima M."/>
            <person name="Masuda S."/>
            <person name="Iwai M."/>
            <person name="Nobusawa T."/>
            <person name="Narise T."/>
            <person name="Kondo S."/>
            <person name="Saito H."/>
            <person name="Sato R."/>
            <person name="Murakawa M."/>
            <person name="Ihara Y."/>
            <person name="Oshima-Yamada Y."/>
            <person name="Ohtaka K."/>
            <person name="Satoh M."/>
            <person name="Sonobe K."/>
            <person name="Ishii M."/>
            <person name="Ohtani R."/>
            <person name="Kanamori-Sato M."/>
            <person name="Honoki R."/>
            <person name="Miyazaki D."/>
            <person name="Mochizuki H."/>
            <person name="Umetsu J."/>
            <person name="Higashi K."/>
            <person name="Shibata D."/>
            <person name="Kamiya Y."/>
            <person name="Sato N."/>
            <person name="Nakamura Y."/>
            <person name="Tabata S."/>
            <person name="Ida S."/>
            <person name="Kurokawa K."/>
            <person name="Ohta H."/>
        </authorList>
    </citation>
    <scope>NUCLEOTIDE SEQUENCE [LARGE SCALE GENOMIC DNA]</scope>
    <source>
        <strain evidence="3 4">NIES-2285</strain>
    </source>
</reference>
<dbReference type="Proteomes" id="UP000054558">
    <property type="component" value="Unassembled WGS sequence"/>
</dbReference>
<dbReference type="GO" id="GO:0016020">
    <property type="term" value="C:membrane"/>
    <property type="evidence" value="ECO:0007669"/>
    <property type="project" value="UniProtKB-SubCell"/>
</dbReference>
<dbReference type="OMA" id="MQELRFW"/>
<evidence type="ECO:0000256" key="1">
    <source>
        <dbReference type="RuleBase" id="RU362006"/>
    </source>
</evidence>
<dbReference type="PANTHER" id="PTHR12300">
    <property type="entry name" value="HVA22-LIKE PROTEINS"/>
    <property type="match status" value="1"/>
</dbReference>
<feature type="compositionally biased region" description="Pro residues" evidence="2">
    <location>
        <begin position="145"/>
        <end position="163"/>
    </location>
</feature>
<evidence type="ECO:0000313" key="4">
    <source>
        <dbReference type="Proteomes" id="UP000054558"/>
    </source>
</evidence>